<dbReference type="Proteomes" id="UP001596364">
    <property type="component" value="Unassembled WGS sequence"/>
</dbReference>
<dbReference type="InterPro" id="IPR017850">
    <property type="entry name" value="Alkaline_phosphatase_core_sf"/>
</dbReference>
<name>A0ABW1XN47_9ALTE</name>
<evidence type="ECO:0000313" key="1">
    <source>
        <dbReference type="EMBL" id="MFC6440817.1"/>
    </source>
</evidence>
<dbReference type="RefSeq" id="WP_131259729.1">
    <property type="nucleotide sequence ID" value="NZ_JBHSUS010000001.1"/>
</dbReference>
<evidence type="ECO:0000313" key="2">
    <source>
        <dbReference type="Proteomes" id="UP001596364"/>
    </source>
</evidence>
<proteinExistence type="predicted"/>
<dbReference type="EMBL" id="JBHSUS010000001">
    <property type="protein sequence ID" value="MFC6440817.1"/>
    <property type="molecule type" value="Genomic_DNA"/>
</dbReference>
<dbReference type="Gene3D" id="3.40.720.10">
    <property type="entry name" value="Alkaline Phosphatase, subunit A"/>
    <property type="match status" value="1"/>
</dbReference>
<gene>
    <name evidence="1" type="ORF">ACFP85_11750</name>
</gene>
<protein>
    <submittedName>
        <fullName evidence="1">Uncharacterized protein</fullName>
    </submittedName>
</protein>
<dbReference type="SUPFAM" id="SSF53649">
    <property type="entry name" value="Alkaline phosphatase-like"/>
    <property type="match status" value="1"/>
</dbReference>
<accession>A0ABW1XN47</accession>
<reference evidence="2" key="1">
    <citation type="journal article" date="2019" name="Int. J. Syst. Evol. Microbiol.">
        <title>The Global Catalogue of Microorganisms (GCM) 10K type strain sequencing project: providing services to taxonomists for standard genome sequencing and annotation.</title>
        <authorList>
            <consortium name="The Broad Institute Genomics Platform"/>
            <consortium name="The Broad Institute Genome Sequencing Center for Infectious Disease"/>
            <person name="Wu L."/>
            <person name="Ma J."/>
        </authorList>
    </citation>
    <scope>NUCLEOTIDE SEQUENCE [LARGE SCALE GENOMIC DNA]</scope>
    <source>
        <strain evidence="2">CGMCC 1.16031</strain>
    </source>
</reference>
<keyword evidence="2" id="KW-1185">Reference proteome</keyword>
<comment type="caution">
    <text evidence="1">The sequence shown here is derived from an EMBL/GenBank/DDBJ whole genome shotgun (WGS) entry which is preliminary data.</text>
</comment>
<organism evidence="1 2">
    <name type="scientific">Pseudobowmanella zhangzhouensis</name>
    <dbReference type="NCBI Taxonomy" id="1537679"/>
    <lineage>
        <taxon>Bacteria</taxon>
        <taxon>Pseudomonadati</taxon>
        <taxon>Pseudomonadota</taxon>
        <taxon>Gammaproteobacteria</taxon>
        <taxon>Alteromonadales</taxon>
        <taxon>Alteromonadaceae</taxon>
    </lineage>
</organism>
<sequence>MLKSNCLWVHLPHFDWRLLMDDDTSQLFPNLLDLIHTGTSGCFRRSATNIITEGILLTGMTPEKSNIVTAKCNRPDGYGITDLCRPGVTAPFFWEYLDAAGIPCVAINMLGSHFSKSEVGLVLSDAFCRVTDSDADNWPLSPGSVSNLARTAKMSQLRWHPSQISEADLTWFFNNDLQQLQTFGSKSLARMVCETSSVHAAATQAIEDQSFVCHFVRYTLLQDLAFSLAKQPLRSLPVYRNAAMLIDGLVGRLVQLMQTKTTVVITASEPAPFAIICADAVGRDALFDKNMGIYDVLPTVARVLGVSAAKWAGTAYCLAQPGSTSDWQPDMQLNLPQSVGNINLDARFPPSRTQQKDIQGLQMARWTTLAQHFALMGDGKAWEMIKQLESEGLIQDQLQPLTDFVSKHVKNPKQA</sequence>